<keyword evidence="9" id="KW-0539">Nucleus</keyword>
<evidence type="ECO:0000256" key="8">
    <source>
        <dbReference type="ARBA" id="ARBA00022833"/>
    </source>
</evidence>
<sequence>MTQSERTPRLDSLEGEPDQEQEKKRTQRFEVRRWNSVGLWSWDLQVDTCAICRNHLMEVCIECQAAGSSIDNCKIAWGTCNHAFHQHCVDRWLKTKKACPLCYSDWETQKVDR</sequence>
<evidence type="ECO:0000256" key="4">
    <source>
        <dbReference type="ARBA" id="ARBA00022490"/>
    </source>
</evidence>
<feature type="region of interest" description="Disordered" evidence="11">
    <location>
        <begin position="1"/>
        <end position="27"/>
    </location>
</feature>
<feature type="compositionally biased region" description="Basic and acidic residues" evidence="11">
    <location>
        <begin position="1"/>
        <end position="12"/>
    </location>
</feature>
<keyword evidence="4" id="KW-0963">Cytoplasm</keyword>
<dbReference type="SUPFAM" id="SSF57850">
    <property type="entry name" value="RING/U-box"/>
    <property type="match status" value="1"/>
</dbReference>
<dbReference type="EMBL" id="JARBJD010000012">
    <property type="protein sequence ID" value="KAK2962100.1"/>
    <property type="molecule type" value="Genomic_DNA"/>
</dbReference>
<evidence type="ECO:0000256" key="11">
    <source>
        <dbReference type="SAM" id="MobiDB-lite"/>
    </source>
</evidence>
<keyword evidence="8" id="KW-0862">Zinc</keyword>
<evidence type="ECO:0000256" key="9">
    <source>
        <dbReference type="ARBA" id="ARBA00023242"/>
    </source>
</evidence>
<reference evidence="13 14" key="1">
    <citation type="journal article" date="2022" name="bioRxiv">
        <title>Genomics of Preaxostyla Flagellates Illuminates Evolutionary Transitions and the Path Towards Mitochondrial Loss.</title>
        <authorList>
            <person name="Novak L.V.F."/>
            <person name="Treitli S.C."/>
            <person name="Pyrih J."/>
            <person name="Halakuc P."/>
            <person name="Pipaliya S.V."/>
            <person name="Vacek V."/>
            <person name="Brzon O."/>
            <person name="Soukal P."/>
            <person name="Eme L."/>
            <person name="Dacks J.B."/>
            <person name="Karnkowska A."/>
            <person name="Elias M."/>
            <person name="Hampl V."/>
        </authorList>
    </citation>
    <scope>NUCLEOTIDE SEQUENCE [LARGE SCALE GENOMIC DNA]</scope>
    <source>
        <strain evidence="13">NAU3</strain>
        <tissue evidence="13">Gut</tissue>
    </source>
</reference>
<dbReference type="InterPro" id="IPR001841">
    <property type="entry name" value="Znf_RING"/>
</dbReference>
<evidence type="ECO:0000313" key="14">
    <source>
        <dbReference type="Proteomes" id="UP001281761"/>
    </source>
</evidence>
<evidence type="ECO:0000256" key="10">
    <source>
        <dbReference type="PROSITE-ProRule" id="PRU00175"/>
    </source>
</evidence>
<evidence type="ECO:0000256" key="7">
    <source>
        <dbReference type="ARBA" id="ARBA00022786"/>
    </source>
</evidence>
<dbReference type="Pfam" id="PF12678">
    <property type="entry name" value="zf-rbx1"/>
    <property type="match status" value="1"/>
</dbReference>
<proteinExistence type="predicted"/>
<dbReference type="Gene3D" id="3.30.40.10">
    <property type="entry name" value="Zinc/RING finger domain, C3HC4 (zinc finger)"/>
    <property type="match status" value="1"/>
</dbReference>
<dbReference type="InterPro" id="IPR013083">
    <property type="entry name" value="Znf_RING/FYVE/PHD"/>
</dbReference>
<accession>A0ABQ9YEF6</accession>
<dbReference type="InterPro" id="IPR024766">
    <property type="entry name" value="Znf_RING_H2"/>
</dbReference>
<keyword evidence="5" id="KW-0479">Metal-binding</keyword>
<evidence type="ECO:0000256" key="3">
    <source>
        <dbReference type="ARBA" id="ARBA00004906"/>
    </source>
</evidence>
<evidence type="ECO:0000256" key="2">
    <source>
        <dbReference type="ARBA" id="ARBA00004496"/>
    </source>
</evidence>
<keyword evidence="14" id="KW-1185">Reference proteome</keyword>
<feature type="domain" description="RING-type" evidence="12">
    <location>
        <begin position="49"/>
        <end position="102"/>
    </location>
</feature>
<comment type="caution">
    <text evidence="13">The sequence shown here is derived from an EMBL/GenBank/DDBJ whole genome shotgun (WGS) entry which is preliminary data.</text>
</comment>
<keyword evidence="6 10" id="KW-0863">Zinc-finger</keyword>
<comment type="pathway">
    <text evidence="3">Protein modification; protein ubiquitination.</text>
</comment>
<organism evidence="13 14">
    <name type="scientific">Blattamonas nauphoetae</name>
    <dbReference type="NCBI Taxonomy" id="2049346"/>
    <lineage>
        <taxon>Eukaryota</taxon>
        <taxon>Metamonada</taxon>
        <taxon>Preaxostyla</taxon>
        <taxon>Oxymonadida</taxon>
        <taxon>Blattamonas</taxon>
    </lineage>
</organism>
<evidence type="ECO:0000256" key="6">
    <source>
        <dbReference type="ARBA" id="ARBA00022771"/>
    </source>
</evidence>
<gene>
    <name evidence="13" type="ORF">BLNAU_2760</name>
</gene>
<comment type="subcellular location">
    <subcellularLocation>
        <location evidence="2">Cytoplasm</location>
    </subcellularLocation>
    <subcellularLocation>
        <location evidence="1">Nucleus</location>
    </subcellularLocation>
</comment>
<evidence type="ECO:0000313" key="13">
    <source>
        <dbReference type="EMBL" id="KAK2962100.1"/>
    </source>
</evidence>
<protein>
    <submittedName>
        <fullName evidence="13">RING-box protein</fullName>
    </submittedName>
</protein>
<evidence type="ECO:0000256" key="1">
    <source>
        <dbReference type="ARBA" id="ARBA00004123"/>
    </source>
</evidence>
<evidence type="ECO:0000259" key="12">
    <source>
        <dbReference type="PROSITE" id="PS50089"/>
    </source>
</evidence>
<evidence type="ECO:0000256" key="5">
    <source>
        <dbReference type="ARBA" id="ARBA00022723"/>
    </source>
</evidence>
<dbReference type="PANTHER" id="PTHR11210">
    <property type="entry name" value="RING BOX"/>
    <property type="match status" value="1"/>
</dbReference>
<dbReference type="PROSITE" id="PS50089">
    <property type="entry name" value="ZF_RING_2"/>
    <property type="match status" value="1"/>
</dbReference>
<name>A0ABQ9YEF6_9EUKA</name>
<keyword evidence="7" id="KW-0833">Ubl conjugation pathway</keyword>
<dbReference type="Proteomes" id="UP001281761">
    <property type="component" value="Unassembled WGS sequence"/>
</dbReference>
<dbReference type="InterPro" id="IPR051031">
    <property type="entry name" value="RING-box_E3_Ubiquitin_Ligase"/>
</dbReference>